<dbReference type="InterPro" id="IPR018060">
    <property type="entry name" value="HTH_AraC"/>
</dbReference>
<dbReference type="PANTHER" id="PTHR46796:SF6">
    <property type="entry name" value="ARAC SUBFAMILY"/>
    <property type="match status" value="1"/>
</dbReference>
<evidence type="ECO:0000313" key="5">
    <source>
        <dbReference type="EMBL" id="MEP0946597.1"/>
    </source>
</evidence>
<dbReference type="EMBL" id="JAMPKX010000002">
    <property type="protein sequence ID" value="MEP0946597.1"/>
    <property type="molecule type" value="Genomic_DNA"/>
</dbReference>
<dbReference type="PROSITE" id="PS00041">
    <property type="entry name" value="HTH_ARAC_FAMILY_1"/>
    <property type="match status" value="1"/>
</dbReference>
<accession>A0ABV0K1D9</accession>
<reference evidence="5 6" key="1">
    <citation type="submission" date="2022-04" db="EMBL/GenBank/DDBJ databases">
        <title>Positive selection, recombination, and allopatry shape intraspecific diversity of widespread and dominant cyanobacteria.</title>
        <authorList>
            <person name="Wei J."/>
            <person name="Shu W."/>
            <person name="Hu C."/>
        </authorList>
    </citation>
    <scope>NUCLEOTIDE SEQUENCE [LARGE SCALE GENOMIC DNA]</scope>
    <source>
        <strain evidence="5 6">DQ-A4</strain>
    </source>
</reference>
<comment type="caution">
    <text evidence="5">The sequence shown here is derived from an EMBL/GenBank/DDBJ whole genome shotgun (WGS) entry which is preliminary data.</text>
</comment>
<dbReference type="RefSeq" id="WP_190696372.1">
    <property type="nucleotide sequence ID" value="NZ_JAMPKX010000002.1"/>
</dbReference>
<dbReference type="InterPro" id="IPR050204">
    <property type="entry name" value="AraC_XylS_family_regulators"/>
</dbReference>
<dbReference type="PANTHER" id="PTHR46796">
    <property type="entry name" value="HTH-TYPE TRANSCRIPTIONAL ACTIVATOR RHAS-RELATED"/>
    <property type="match status" value="1"/>
</dbReference>
<keyword evidence="1" id="KW-0805">Transcription regulation</keyword>
<dbReference type="SMART" id="SM00342">
    <property type="entry name" value="HTH_ARAC"/>
    <property type="match status" value="1"/>
</dbReference>
<protein>
    <submittedName>
        <fullName evidence="5">AraC family transcriptional regulator</fullName>
    </submittedName>
</protein>
<dbReference type="PROSITE" id="PS01124">
    <property type="entry name" value="HTH_ARAC_FAMILY_2"/>
    <property type="match status" value="1"/>
</dbReference>
<evidence type="ECO:0000256" key="2">
    <source>
        <dbReference type="ARBA" id="ARBA00023125"/>
    </source>
</evidence>
<dbReference type="Pfam" id="PF12833">
    <property type="entry name" value="HTH_18"/>
    <property type="match status" value="1"/>
</dbReference>
<proteinExistence type="predicted"/>
<evidence type="ECO:0000259" key="4">
    <source>
        <dbReference type="PROSITE" id="PS01124"/>
    </source>
</evidence>
<dbReference type="Proteomes" id="UP001482513">
    <property type="component" value="Unassembled WGS sequence"/>
</dbReference>
<name>A0ABV0K1D9_9CYAN</name>
<keyword evidence="2" id="KW-0238">DNA-binding</keyword>
<organism evidence="5 6">
    <name type="scientific">Leptolyngbya subtilissima DQ-A4</name>
    <dbReference type="NCBI Taxonomy" id="2933933"/>
    <lineage>
        <taxon>Bacteria</taxon>
        <taxon>Bacillati</taxon>
        <taxon>Cyanobacteriota</taxon>
        <taxon>Cyanophyceae</taxon>
        <taxon>Leptolyngbyales</taxon>
        <taxon>Leptolyngbyaceae</taxon>
        <taxon>Leptolyngbya group</taxon>
        <taxon>Leptolyngbya</taxon>
    </lineage>
</organism>
<evidence type="ECO:0000313" key="6">
    <source>
        <dbReference type="Proteomes" id="UP001482513"/>
    </source>
</evidence>
<evidence type="ECO:0000256" key="3">
    <source>
        <dbReference type="ARBA" id="ARBA00023163"/>
    </source>
</evidence>
<keyword evidence="6" id="KW-1185">Reference proteome</keyword>
<dbReference type="SUPFAM" id="SSF46689">
    <property type="entry name" value="Homeodomain-like"/>
    <property type="match status" value="2"/>
</dbReference>
<dbReference type="InterPro" id="IPR018062">
    <property type="entry name" value="HTH_AraC-typ_CS"/>
</dbReference>
<dbReference type="InterPro" id="IPR009057">
    <property type="entry name" value="Homeodomain-like_sf"/>
</dbReference>
<sequence length="298" mass="33294">MPPRLLSTASQVQSLFTAPPLLSTQGFCWHGAHVDCRWEPPGAIEEEVSTPWHSVVLFTQFPESEPVWAERSIDGRFKSERVHPGDILVLPAGVGQRSRWNVPGEFMNLVFETAALGRSLDEAADGTTFELIPHFATQDLLVLQLGLCLRRVLQSGGERLYAEALTTALAVHLLQTYATRKPQLKTYGNGLAKPQLERVMDYIHSHLDADLSLETLSTLVGMSAHYFAQLFKQSTGVAPHQYVIRCRVQQAKTLLAQPDLPIADIACRVGFAHQSHLNRHFRRLVGTTPGQWRQANRF</sequence>
<feature type="domain" description="HTH araC/xylS-type" evidence="4">
    <location>
        <begin position="197"/>
        <end position="295"/>
    </location>
</feature>
<evidence type="ECO:0000256" key="1">
    <source>
        <dbReference type="ARBA" id="ARBA00023015"/>
    </source>
</evidence>
<keyword evidence="3" id="KW-0804">Transcription</keyword>
<dbReference type="Gene3D" id="1.10.10.60">
    <property type="entry name" value="Homeodomain-like"/>
    <property type="match status" value="2"/>
</dbReference>
<gene>
    <name evidence="5" type="ORF">NC992_06915</name>
</gene>